<evidence type="ECO:0000313" key="10">
    <source>
        <dbReference type="Proteomes" id="UP000267606"/>
    </source>
</evidence>
<evidence type="ECO:0000256" key="4">
    <source>
        <dbReference type="ARBA" id="ARBA00022989"/>
    </source>
</evidence>
<dbReference type="PANTHER" id="PTHR10796">
    <property type="entry name" value="PATCHED-RELATED"/>
    <property type="match status" value="1"/>
</dbReference>
<evidence type="ECO:0000313" key="11">
    <source>
        <dbReference type="WBParaSite" id="OFLC_0000290801-mRNA-1"/>
    </source>
</evidence>
<accession>A0A183H5Z8</accession>
<comment type="similarity">
    <text evidence="2">Belongs to the patched family.</text>
</comment>
<gene>
    <name evidence="9" type="ORF">OFLC_LOCUS2909</name>
</gene>
<feature type="domain" description="SSD" evidence="8">
    <location>
        <begin position="98"/>
        <end position="221"/>
    </location>
</feature>
<keyword evidence="6" id="KW-0325">Glycoprotein</keyword>
<dbReference type="AlphaFoldDB" id="A0A183H5Z8"/>
<keyword evidence="10" id="KW-1185">Reference proteome</keyword>
<dbReference type="InterPro" id="IPR003392">
    <property type="entry name" value="PTHD_SSD"/>
</dbReference>
<proteinExistence type="inferred from homology"/>
<protein>
    <submittedName>
        <fullName evidence="11">SSD domain-containing protein</fullName>
    </submittedName>
</protein>
<evidence type="ECO:0000256" key="6">
    <source>
        <dbReference type="ARBA" id="ARBA00023180"/>
    </source>
</evidence>
<dbReference type="WBParaSite" id="OFLC_0000290801-mRNA-1">
    <property type="protein sequence ID" value="OFLC_0000290801-mRNA-1"/>
    <property type="gene ID" value="OFLC_0000290801"/>
</dbReference>
<dbReference type="Gene3D" id="1.20.1640.10">
    <property type="entry name" value="Multidrug efflux transporter AcrB transmembrane domain"/>
    <property type="match status" value="1"/>
</dbReference>
<feature type="transmembrane region" description="Helical" evidence="7">
    <location>
        <begin position="163"/>
        <end position="184"/>
    </location>
</feature>
<comment type="subcellular location">
    <subcellularLocation>
        <location evidence="1">Membrane</location>
        <topology evidence="1">Multi-pass membrane protein</topology>
    </subcellularLocation>
</comment>
<feature type="transmembrane region" description="Helical" evidence="7">
    <location>
        <begin position="62"/>
        <end position="82"/>
    </location>
</feature>
<dbReference type="GO" id="GO:0006897">
    <property type="term" value="P:endocytosis"/>
    <property type="evidence" value="ECO:0007669"/>
    <property type="project" value="TreeGrafter"/>
</dbReference>
<keyword evidence="5 7" id="KW-0472">Membrane</keyword>
<reference evidence="11" key="1">
    <citation type="submission" date="2016-06" db="UniProtKB">
        <authorList>
            <consortium name="WormBaseParasite"/>
        </authorList>
    </citation>
    <scope>IDENTIFICATION</scope>
</reference>
<dbReference type="GO" id="GO:0018996">
    <property type="term" value="P:molting cycle, collagen and cuticulin-based cuticle"/>
    <property type="evidence" value="ECO:0007669"/>
    <property type="project" value="TreeGrafter"/>
</dbReference>
<evidence type="ECO:0000256" key="2">
    <source>
        <dbReference type="ARBA" id="ARBA00005585"/>
    </source>
</evidence>
<dbReference type="EMBL" id="UZAJ01001800">
    <property type="protein sequence ID" value="VDO34634.1"/>
    <property type="molecule type" value="Genomic_DNA"/>
</dbReference>
<sequence length="353" mass="40210">MLQEQLKVGGFVELTYPRVGSKDTPIYLGTLLSDVTLNESNGTIKMAKLTQLFYFLKQKVNIILHYSTLFSYAVEHYLLHVYKSDIISLSFSHYHSFLVTTLLAICSGFGLALIVGIPYNVINTIIQFLIIVITIGVDDVFLMKTCWNLSNQTDIVSKRMRDMIAQAGVTISITNITDILSFAVDCASELLGMQFFCSYACITFIFCYLYQFTFFMAFLALMGIVKKDQRHCLLFYKVNEQRTKKKIIDNARFLNARNDYDDSLRCSSTDRLDLICHYRSGISCQSNGSSLKTAIKTLNLIIVVDDLYKQKSTEMIDVDNNFITGGYYFCLYKLCITAIPHLKSQSTKMKKNT</sequence>
<dbReference type="InterPro" id="IPR000731">
    <property type="entry name" value="SSD"/>
</dbReference>
<dbReference type="GO" id="GO:0030659">
    <property type="term" value="C:cytoplasmic vesicle membrane"/>
    <property type="evidence" value="ECO:0007669"/>
    <property type="project" value="TreeGrafter"/>
</dbReference>
<feature type="transmembrane region" description="Helical" evidence="7">
    <location>
        <begin position="125"/>
        <end position="142"/>
    </location>
</feature>
<evidence type="ECO:0000259" key="8">
    <source>
        <dbReference type="PROSITE" id="PS50156"/>
    </source>
</evidence>
<dbReference type="Proteomes" id="UP000267606">
    <property type="component" value="Unassembled WGS sequence"/>
</dbReference>
<evidence type="ECO:0000256" key="3">
    <source>
        <dbReference type="ARBA" id="ARBA00022692"/>
    </source>
</evidence>
<dbReference type="SUPFAM" id="SSF82866">
    <property type="entry name" value="Multidrug efflux transporter AcrB transmembrane domain"/>
    <property type="match status" value="1"/>
</dbReference>
<evidence type="ECO:0000256" key="1">
    <source>
        <dbReference type="ARBA" id="ARBA00004141"/>
    </source>
</evidence>
<feature type="transmembrane region" description="Helical" evidence="7">
    <location>
        <begin position="94"/>
        <end position="119"/>
    </location>
</feature>
<evidence type="ECO:0000256" key="7">
    <source>
        <dbReference type="SAM" id="Phobius"/>
    </source>
</evidence>
<feature type="transmembrane region" description="Helical" evidence="7">
    <location>
        <begin position="196"/>
        <end position="221"/>
    </location>
</feature>
<name>A0A183H5Z8_9BILA</name>
<keyword evidence="3 7" id="KW-0812">Transmembrane</keyword>
<keyword evidence="4 7" id="KW-1133">Transmembrane helix</keyword>
<organism evidence="11">
    <name type="scientific">Onchocerca flexuosa</name>
    <dbReference type="NCBI Taxonomy" id="387005"/>
    <lineage>
        <taxon>Eukaryota</taxon>
        <taxon>Metazoa</taxon>
        <taxon>Ecdysozoa</taxon>
        <taxon>Nematoda</taxon>
        <taxon>Chromadorea</taxon>
        <taxon>Rhabditida</taxon>
        <taxon>Spirurina</taxon>
        <taxon>Spiruromorpha</taxon>
        <taxon>Filarioidea</taxon>
        <taxon>Onchocercidae</taxon>
        <taxon>Onchocerca</taxon>
    </lineage>
</organism>
<evidence type="ECO:0000256" key="5">
    <source>
        <dbReference type="ARBA" id="ARBA00023136"/>
    </source>
</evidence>
<evidence type="ECO:0000313" key="9">
    <source>
        <dbReference type="EMBL" id="VDO34634.1"/>
    </source>
</evidence>
<dbReference type="PROSITE" id="PS50156">
    <property type="entry name" value="SSD"/>
    <property type="match status" value="1"/>
</dbReference>
<reference evidence="9 10" key="2">
    <citation type="submission" date="2018-11" db="EMBL/GenBank/DDBJ databases">
        <authorList>
            <consortium name="Pathogen Informatics"/>
        </authorList>
    </citation>
    <scope>NUCLEOTIDE SEQUENCE [LARGE SCALE GENOMIC DNA]</scope>
</reference>
<dbReference type="Pfam" id="PF02460">
    <property type="entry name" value="Patched"/>
    <property type="match status" value="1"/>
</dbReference>
<dbReference type="PANTHER" id="PTHR10796:SF193">
    <property type="entry name" value="SSD DOMAIN-CONTAINING PROTEIN"/>
    <property type="match status" value="1"/>
</dbReference>
<dbReference type="GO" id="GO:0005886">
    <property type="term" value="C:plasma membrane"/>
    <property type="evidence" value="ECO:0007669"/>
    <property type="project" value="TreeGrafter"/>
</dbReference>
<dbReference type="InterPro" id="IPR051697">
    <property type="entry name" value="Patched_domain-protein"/>
</dbReference>